<dbReference type="Pfam" id="PF04954">
    <property type="entry name" value="SIP"/>
    <property type="match status" value="1"/>
</dbReference>
<protein>
    <submittedName>
        <fullName evidence="2">NADPH-dependent ferric siderophore reductase</fullName>
    </submittedName>
</protein>
<dbReference type="InterPro" id="IPR013113">
    <property type="entry name" value="SIP_FAD-bd"/>
</dbReference>
<dbReference type="SUPFAM" id="SSF63380">
    <property type="entry name" value="Riboflavin synthase domain-like"/>
    <property type="match status" value="1"/>
</dbReference>
<reference evidence="2" key="1">
    <citation type="submission" date="2020-10" db="EMBL/GenBank/DDBJ databases">
        <title>Sequencing the genomes of 1000 actinobacteria strains.</title>
        <authorList>
            <person name="Klenk H.-P."/>
        </authorList>
    </citation>
    <scope>NUCLEOTIDE SEQUENCE</scope>
    <source>
        <strain evidence="2">DSM 45354</strain>
    </source>
</reference>
<dbReference type="Pfam" id="PF08021">
    <property type="entry name" value="FAD_binding_9"/>
    <property type="match status" value="1"/>
</dbReference>
<dbReference type="RefSeq" id="WP_192753117.1">
    <property type="nucleotide sequence ID" value="NZ_BAABJL010000201.1"/>
</dbReference>
<dbReference type="InterPro" id="IPR039374">
    <property type="entry name" value="SIP_fam"/>
</dbReference>
<comment type="caution">
    <text evidence="2">The sequence shown here is derived from an EMBL/GenBank/DDBJ whole genome shotgun (WGS) entry which is preliminary data.</text>
</comment>
<dbReference type="InterPro" id="IPR017927">
    <property type="entry name" value="FAD-bd_FR_type"/>
</dbReference>
<organism evidence="2 3">
    <name type="scientific">Actinopolymorpha pittospori</name>
    <dbReference type="NCBI Taxonomy" id="648752"/>
    <lineage>
        <taxon>Bacteria</taxon>
        <taxon>Bacillati</taxon>
        <taxon>Actinomycetota</taxon>
        <taxon>Actinomycetes</taxon>
        <taxon>Propionibacteriales</taxon>
        <taxon>Actinopolymorphaceae</taxon>
        <taxon>Actinopolymorpha</taxon>
    </lineage>
</organism>
<keyword evidence="3" id="KW-1185">Reference proteome</keyword>
<evidence type="ECO:0000313" key="3">
    <source>
        <dbReference type="Proteomes" id="UP000638648"/>
    </source>
</evidence>
<name>A0A927MZ05_9ACTN</name>
<proteinExistence type="predicted"/>
<dbReference type="InterPro" id="IPR017938">
    <property type="entry name" value="Riboflavin_synthase-like_b-brl"/>
</dbReference>
<feature type="domain" description="FAD-binding FR-type" evidence="1">
    <location>
        <begin position="6"/>
        <end position="131"/>
    </location>
</feature>
<dbReference type="EMBL" id="JADBEM010000001">
    <property type="protein sequence ID" value="MBE1609561.1"/>
    <property type="molecule type" value="Genomic_DNA"/>
</dbReference>
<dbReference type="PANTHER" id="PTHR30157">
    <property type="entry name" value="FERRIC REDUCTASE, NADPH-DEPENDENT"/>
    <property type="match status" value="1"/>
</dbReference>
<dbReference type="GO" id="GO:0016491">
    <property type="term" value="F:oxidoreductase activity"/>
    <property type="evidence" value="ECO:0007669"/>
    <property type="project" value="InterPro"/>
</dbReference>
<accession>A0A927MZ05</accession>
<sequence length="273" mass="30201">MTQHRARYHEVEVVQTRWLSPHMIRVVFTAESLAAFGDDLHADAYVKATFVKPELGLTPPYDLAELRLRLAPEDLPVRRTYTVRWYHQPERQVAIDFVVHGDEGVAGPWAAAAVPGDHLVISSPGGAYTPRADADWHLLAGDEAALPAIAAALEAMPADAVGDAFIEVDSADEHQALSHPEGILLHWLHREGVPAGTSTVLVDAVTKSPWREGTVQVFVHGERGMVKELRNYLKDVHAVSREQLSLSGYWAYGRAEDRFQAEKREPIGQISLD</sequence>
<dbReference type="PROSITE" id="PS51384">
    <property type="entry name" value="FAD_FR"/>
    <property type="match status" value="1"/>
</dbReference>
<dbReference type="InterPro" id="IPR039261">
    <property type="entry name" value="FNR_nucleotide-bd"/>
</dbReference>
<dbReference type="Gene3D" id="2.40.30.10">
    <property type="entry name" value="Translation factors"/>
    <property type="match status" value="1"/>
</dbReference>
<dbReference type="Gene3D" id="3.40.50.80">
    <property type="entry name" value="Nucleotide-binding domain of ferredoxin-NADP reductase (FNR) module"/>
    <property type="match status" value="1"/>
</dbReference>
<evidence type="ECO:0000313" key="2">
    <source>
        <dbReference type="EMBL" id="MBE1609561.1"/>
    </source>
</evidence>
<dbReference type="CDD" id="cd06193">
    <property type="entry name" value="siderophore_interacting"/>
    <property type="match status" value="1"/>
</dbReference>
<dbReference type="PANTHER" id="PTHR30157:SF0">
    <property type="entry name" value="NADPH-DEPENDENT FERRIC-CHELATE REDUCTASE"/>
    <property type="match status" value="1"/>
</dbReference>
<evidence type="ECO:0000259" key="1">
    <source>
        <dbReference type="PROSITE" id="PS51384"/>
    </source>
</evidence>
<dbReference type="InterPro" id="IPR007037">
    <property type="entry name" value="SIP_rossman_dom"/>
</dbReference>
<dbReference type="Proteomes" id="UP000638648">
    <property type="component" value="Unassembled WGS sequence"/>
</dbReference>
<dbReference type="AlphaFoldDB" id="A0A927MZ05"/>
<gene>
    <name evidence="2" type="ORF">HEB94_006409</name>
</gene>